<dbReference type="Pfam" id="PF12796">
    <property type="entry name" value="Ank_2"/>
    <property type="match status" value="1"/>
</dbReference>
<feature type="repeat" description="ANK" evidence="7">
    <location>
        <begin position="366"/>
        <end position="402"/>
    </location>
</feature>
<dbReference type="SUPFAM" id="SSF48403">
    <property type="entry name" value="Ankyrin repeat"/>
    <property type="match status" value="1"/>
</dbReference>
<feature type="transmembrane region" description="Helical" evidence="8">
    <location>
        <begin position="570"/>
        <end position="596"/>
    </location>
</feature>
<evidence type="ECO:0000256" key="1">
    <source>
        <dbReference type="ARBA" id="ARBA00004141"/>
    </source>
</evidence>
<organism evidence="11 12">
    <name type="scientific">Stylonychia lemnae</name>
    <name type="common">Ciliate</name>
    <dbReference type="NCBI Taxonomy" id="5949"/>
    <lineage>
        <taxon>Eukaryota</taxon>
        <taxon>Sar</taxon>
        <taxon>Alveolata</taxon>
        <taxon>Ciliophora</taxon>
        <taxon>Intramacronucleata</taxon>
        <taxon>Spirotrichea</taxon>
        <taxon>Stichotrichia</taxon>
        <taxon>Sporadotrichida</taxon>
        <taxon>Oxytrichidae</taxon>
        <taxon>Stylonychinae</taxon>
        <taxon>Stylonychia</taxon>
    </lineage>
</organism>
<evidence type="ECO:0000313" key="11">
    <source>
        <dbReference type="EMBL" id="CDW75351.1"/>
    </source>
</evidence>
<dbReference type="OrthoDB" id="163438at2759"/>
<evidence type="ECO:0000259" key="10">
    <source>
        <dbReference type="Pfam" id="PF01529"/>
    </source>
</evidence>
<dbReference type="Gene3D" id="1.25.40.20">
    <property type="entry name" value="Ankyrin repeat-containing domain"/>
    <property type="match status" value="1"/>
</dbReference>
<feature type="repeat" description="ANK" evidence="7">
    <location>
        <begin position="333"/>
        <end position="365"/>
    </location>
</feature>
<dbReference type="AlphaFoldDB" id="A0A077ZZK2"/>
<dbReference type="Pfam" id="PF00023">
    <property type="entry name" value="Ank"/>
    <property type="match status" value="1"/>
</dbReference>
<evidence type="ECO:0000313" key="12">
    <source>
        <dbReference type="Proteomes" id="UP000039865"/>
    </source>
</evidence>
<dbReference type="EMBL" id="CCKQ01004201">
    <property type="protein sequence ID" value="CDW75351.1"/>
    <property type="molecule type" value="Genomic_DNA"/>
</dbReference>
<evidence type="ECO:0000256" key="9">
    <source>
        <dbReference type="SAM" id="MobiDB-lite"/>
    </source>
</evidence>
<comment type="subcellular location">
    <subcellularLocation>
        <location evidence="1">Membrane</location>
        <topology evidence="1">Multi-pass membrane protein</topology>
    </subcellularLocation>
</comment>
<name>A0A077ZZK2_STYLE</name>
<feature type="domain" description="Palmitoyltransferase DHHC" evidence="10">
    <location>
        <begin position="523"/>
        <end position="672"/>
    </location>
</feature>
<gene>
    <name evidence="11" type="primary">Contig2016.g2174</name>
    <name evidence="11" type="ORF">STYLEM_4339</name>
</gene>
<comment type="domain">
    <text evidence="8">The DHHC domain is required for palmitoyltransferase activity.</text>
</comment>
<evidence type="ECO:0000256" key="4">
    <source>
        <dbReference type="ARBA" id="ARBA00022989"/>
    </source>
</evidence>
<feature type="transmembrane region" description="Helical" evidence="8">
    <location>
        <begin position="452"/>
        <end position="470"/>
    </location>
</feature>
<evidence type="ECO:0000256" key="2">
    <source>
        <dbReference type="ARBA" id="ARBA00022692"/>
    </source>
</evidence>
<dbReference type="Proteomes" id="UP000039865">
    <property type="component" value="Unassembled WGS sequence"/>
</dbReference>
<dbReference type="PROSITE" id="PS50216">
    <property type="entry name" value="DHHC"/>
    <property type="match status" value="1"/>
</dbReference>
<feature type="region of interest" description="Disordered" evidence="9">
    <location>
        <begin position="84"/>
        <end position="115"/>
    </location>
</feature>
<comment type="catalytic activity">
    <reaction evidence="8">
        <text>L-cysteinyl-[protein] + hexadecanoyl-CoA = S-hexadecanoyl-L-cysteinyl-[protein] + CoA</text>
        <dbReference type="Rhea" id="RHEA:36683"/>
        <dbReference type="Rhea" id="RHEA-COMP:10131"/>
        <dbReference type="Rhea" id="RHEA-COMP:11032"/>
        <dbReference type="ChEBI" id="CHEBI:29950"/>
        <dbReference type="ChEBI" id="CHEBI:57287"/>
        <dbReference type="ChEBI" id="CHEBI:57379"/>
        <dbReference type="ChEBI" id="CHEBI:74151"/>
        <dbReference type="EC" id="2.3.1.225"/>
    </reaction>
</comment>
<evidence type="ECO:0000256" key="7">
    <source>
        <dbReference type="PROSITE-ProRule" id="PRU00023"/>
    </source>
</evidence>
<evidence type="ECO:0000256" key="6">
    <source>
        <dbReference type="ARBA" id="ARBA00023136"/>
    </source>
</evidence>
<keyword evidence="5 7" id="KW-0040">ANK repeat</keyword>
<feature type="repeat" description="ANK" evidence="7">
    <location>
        <begin position="267"/>
        <end position="299"/>
    </location>
</feature>
<dbReference type="InterPro" id="IPR001594">
    <property type="entry name" value="Palmitoyltrfase_DHHC"/>
</dbReference>
<dbReference type="SMART" id="SM00248">
    <property type="entry name" value="ANK"/>
    <property type="match status" value="5"/>
</dbReference>
<dbReference type="InParanoid" id="A0A077ZZK2"/>
<dbReference type="InterPro" id="IPR036770">
    <property type="entry name" value="Ankyrin_rpt-contain_sf"/>
</dbReference>
<dbReference type="GO" id="GO:0016020">
    <property type="term" value="C:membrane"/>
    <property type="evidence" value="ECO:0007669"/>
    <property type="project" value="UniProtKB-SubCell"/>
</dbReference>
<keyword evidence="12" id="KW-1185">Reference proteome</keyword>
<evidence type="ECO:0000256" key="5">
    <source>
        <dbReference type="ARBA" id="ARBA00023043"/>
    </source>
</evidence>
<feature type="transmembrane region" description="Helical" evidence="8">
    <location>
        <begin position="482"/>
        <end position="499"/>
    </location>
</feature>
<comment type="similarity">
    <text evidence="8">Belongs to the DHHC palmitoyltransferase family.</text>
</comment>
<sequence length="751" mass="87055">MVEKDDDPSHFLKEQLLPKQEQSIFHNLIKNFQLLAILDYNFSALNQNSLLVFGQSTNPQDQNQALKSPQFRQSDQTNYEQVGDQFTQQKGVSRKKLSDQYKTNPGAPQQKRRDLQNVIDPHNFDSQNSDMQFESKNINRNLVVEDINQDVYQTNKGSGNKETLIRFEDLNESQHSFSDEERYLFKLVTNNKHEQLNEFLKDNPAINITKLFDGQGYTLLHLATYKDSLKSVKILCDHILNHSLIPNRDDRKKLLQGWIGLQTQSEEGFTALHFASYYGNMPLIRFLIDNGASDQAVNKHRINMLHVSAQGDQPAALAFYKIKGIDIDSRDSKYSTPLHWACFSGADASISFLLAWNADVNAQDQNGLTPLHLAIKQADDTKSTRAIRHLLVKGANRNQEDKLGRTPLTIAKEIRDPEFRDQIISFLEEKNNCQCFMVKTPLKRIKKSRATVIMYLFLILFSYAVSWLYFNIEIHMPYTLDKAIHILFGLQLFFFLISWQRDPGYLKQDKSINFSTTIEKIQHHYLCPDCEVIRTDRSRHCNICNRCVDRFDHHCPWINNCIGVNNHAYFYMYVVFTTAYIFATIYLNLIVIWHGIFQGEYMHEDPLIPFGNYEFREFIQDVIDDYNQEIILSLALFMVGLGLFFLFPLIVLGFVQTKNLLTNQTTSERFSNRRPSTHQNKQLANGQQSQTDSNAIKSSSQTSSETFNRRRGFLISNIANCYDMCCTSQRDTQIMLLEKRRISIPTSYDKP</sequence>
<dbReference type="Pfam" id="PF01529">
    <property type="entry name" value="DHHC"/>
    <property type="match status" value="1"/>
</dbReference>
<keyword evidence="8" id="KW-0808">Transferase</keyword>
<keyword evidence="3" id="KW-0677">Repeat</keyword>
<keyword evidence="2 8" id="KW-0812">Transmembrane</keyword>
<keyword evidence="6 8" id="KW-0472">Membrane</keyword>
<dbReference type="OMA" id="FEMCFIN"/>
<dbReference type="PANTHER" id="PTHR24161:SF85">
    <property type="entry name" value="PALMITOYLTRANSFERASE HIP14"/>
    <property type="match status" value="1"/>
</dbReference>
<evidence type="ECO:0000256" key="3">
    <source>
        <dbReference type="ARBA" id="ARBA00022737"/>
    </source>
</evidence>
<feature type="region of interest" description="Disordered" evidence="9">
    <location>
        <begin position="666"/>
        <end position="704"/>
    </location>
</feature>
<dbReference type="PROSITE" id="PS50297">
    <property type="entry name" value="ANK_REP_REGION"/>
    <property type="match status" value="3"/>
</dbReference>
<evidence type="ECO:0000256" key="8">
    <source>
        <dbReference type="RuleBase" id="RU079119"/>
    </source>
</evidence>
<keyword evidence="8" id="KW-0012">Acyltransferase</keyword>
<keyword evidence="4 8" id="KW-1133">Transmembrane helix</keyword>
<feature type="transmembrane region" description="Helical" evidence="8">
    <location>
        <begin position="630"/>
        <end position="655"/>
    </location>
</feature>
<dbReference type="GO" id="GO:0019706">
    <property type="term" value="F:protein-cysteine S-palmitoyltransferase activity"/>
    <property type="evidence" value="ECO:0007669"/>
    <property type="project" value="UniProtKB-EC"/>
</dbReference>
<dbReference type="InterPro" id="IPR002110">
    <property type="entry name" value="Ankyrin_rpt"/>
</dbReference>
<dbReference type="PROSITE" id="PS50088">
    <property type="entry name" value="ANK_REPEAT"/>
    <property type="match status" value="3"/>
</dbReference>
<reference evidence="11 12" key="1">
    <citation type="submission" date="2014-06" db="EMBL/GenBank/DDBJ databases">
        <authorList>
            <person name="Swart Estienne"/>
        </authorList>
    </citation>
    <scope>NUCLEOTIDE SEQUENCE [LARGE SCALE GENOMIC DNA]</scope>
    <source>
        <strain evidence="11 12">130c</strain>
    </source>
</reference>
<proteinExistence type="inferred from homology"/>
<protein>
    <recommendedName>
        <fullName evidence="8">Palmitoyltransferase</fullName>
        <ecNumber evidence="8">2.3.1.225</ecNumber>
    </recommendedName>
</protein>
<dbReference type="PANTHER" id="PTHR24161">
    <property type="entry name" value="ANK_REP_REGION DOMAIN-CONTAINING PROTEIN-RELATED"/>
    <property type="match status" value="1"/>
</dbReference>
<dbReference type="EC" id="2.3.1.225" evidence="8"/>
<accession>A0A077ZZK2</accession>